<dbReference type="GO" id="GO:0016787">
    <property type="term" value="F:hydrolase activity"/>
    <property type="evidence" value="ECO:0007669"/>
    <property type="project" value="UniProtKB-KW"/>
</dbReference>
<dbReference type="InterPro" id="IPR029058">
    <property type="entry name" value="AB_hydrolase_fold"/>
</dbReference>
<accession>A0A1T5CG60</accession>
<dbReference type="STRING" id="623280.SAMN05660226_02205"/>
<dbReference type="EMBL" id="FUYS01000004">
    <property type="protein sequence ID" value="SKB58468.1"/>
    <property type="molecule type" value="Genomic_DNA"/>
</dbReference>
<dbReference type="RefSeq" id="WP_217698129.1">
    <property type="nucleotide sequence ID" value="NZ_FUYS01000004.1"/>
</dbReference>
<dbReference type="AlphaFoldDB" id="A0A1T5CG60"/>
<dbReference type="InterPro" id="IPR050300">
    <property type="entry name" value="GDXG_lipolytic_enzyme"/>
</dbReference>
<dbReference type="Pfam" id="PF20434">
    <property type="entry name" value="BD-FAE"/>
    <property type="match status" value="1"/>
</dbReference>
<proteinExistence type="predicted"/>
<dbReference type="PANTHER" id="PTHR48081">
    <property type="entry name" value="AB HYDROLASE SUPERFAMILY PROTEIN C4A8.06C"/>
    <property type="match status" value="1"/>
</dbReference>
<reference evidence="3 4" key="1">
    <citation type="submission" date="2017-02" db="EMBL/GenBank/DDBJ databases">
        <authorList>
            <person name="Peterson S.W."/>
        </authorList>
    </citation>
    <scope>NUCLEOTIDE SEQUENCE [LARGE SCALE GENOMIC DNA]</scope>
    <source>
        <strain evidence="3 4">DSM 22899</strain>
    </source>
</reference>
<evidence type="ECO:0000313" key="3">
    <source>
        <dbReference type="EMBL" id="SKB58468.1"/>
    </source>
</evidence>
<feature type="domain" description="BD-FAE-like" evidence="2">
    <location>
        <begin position="169"/>
        <end position="359"/>
    </location>
</feature>
<dbReference type="Proteomes" id="UP000190541">
    <property type="component" value="Unassembled WGS sequence"/>
</dbReference>
<evidence type="ECO:0000259" key="2">
    <source>
        <dbReference type="Pfam" id="PF20434"/>
    </source>
</evidence>
<sequence>MRHYVLLIFTLLVVPGQRSYGQGMVSGTVTDQVTQQAVAGVRVLVKETGSTVQTDESGRYRVQVSAGLSAVASGAGPEPRVPRSKQLARSGRTRHMLDTVFRGWCPLTVAPNKAGLTGIRDTGFTPEKEFQRMLKSYPFIRLVREQPHRSEVVRDVPYGDADNWELVADIYPAEGVEGKAPAVLLIFGGGWRSGDKRQLGPLAQRLAAEGFSCVTIDYRLSTHALYPAAVCDVKTALRWMHKHADSLRIDPHRIAVLGFSAGGQLAALAGTTAGNPELALACGGVGGDRVQAIIDIDGILAFIHPESGEGDDTKSTSAATYWFGYTKYERPDLWVEASPLTHVSENTPPTLFINSSVDRMHAGRDDFIRVLDEHGIYHERKVFADAPHSFCLFEPWFTPMLETITAFLNRVMAAGSTAGH</sequence>
<organism evidence="3 4">
    <name type="scientific">Parapedobacter luteus</name>
    <dbReference type="NCBI Taxonomy" id="623280"/>
    <lineage>
        <taxon>Bacteria</taxon>
        <taxon>Pseudomonadati</taxon>
        <taxon>Bacteroidota</taxon>
        <taxon>Sphingobacteriia</taxon>
        <taxon>Sphingobacteriales</taxon>
        <taxon>Sphingobacteriaceae</taxon>
        <taxon>Parapedobacter</taxon>
    </lineage>
</organism>
<keyword evidence="1" id="KW-0378">Hydrolase</keyword>
<dbReference type="Gene3D" id="3.40.50.1820">
    <property type="entry name" value="alpha/beta hydrolase"/>
    <property type="match status" value="1"/>
</dbReference>
<dbReference type="SUPFAM" id="SSF53474">
    <property type="entry name" value="alpha/beta-Hydrolases"/>
    <property type="match status" value="1"/>
</dbReference>
<dbReference type="Gene3D" id="2.60.40.1120">
    <property type="entry name" value="Carboxypeptidase-like, regulatory domain"/>
    <property type="match status" value="1"/>
</dbReference>
<dbReference type="SUPFAM" id="SSF49464">
    <property type="entry name" value="Carboxypeptidase regulatory domain-like"/>
    <property type="match status" value="1"/>
</dbReference>
<keyword evidence="4" id="KW-1185">Reference proteome</keyword>
<evidence type="ECO:0000313" key="4">
    <source>
        <dbReference type="Proteomes" id="UP000190541"/>
    </source>
</evidence>
<gene>
    <name evidence="3" type="ORF">SAMN05660226_02205</name>
</gene>
<protein>
    <submittedName>
        <fullName evidence="3">Acetyl esterase/lipase</fullName>
    </submittedName>
</protein>
<name>A0A1T5CG60_9SPHI</name>
<evidence type="ECO:0000256" key="1">
    <source>
        <dbReference type="ARBA" id="ARBA00022801"/>
    </source>
</evidence>
<dbReference type="InterPro" id="IPR008969">
    <property type="entry name" value="CarboxyPept-like_regulatory"/>
</dbReference>
<dbReference type="InterPro" id="IPR049492">
    <property type="entry name" value="BD-FAE-like_dom"/>
</dbReference>